<reference evidence="3 4" key="1">
    <citation type="submission" date="2023-07" db="EMBL/GenBank/DDBJ databases">
        <title>Sequencing the genomes of 1000 actinobacteria strains.</title>
        <authorList>
            <person name="Klenk H.-P."/>
        </authorList>
    </citation>
    <scope>NUCLEOTIDE SEQUENCE [LARGE SCALE GENOMIC DNA]</scope>
    <source>
        <strain evidence="3 4">DSM 19426</strain>
    </source>
</reference>
<proteinExistence type="predicted"/>
<keyword evidence="4" id="KW-1185">Reference proteome</keyword>
<sequence>MPPQRETHAPRPEADAAPSPTALVPAEPGLRTTLRTLGARAALLTATTLPVVAGPFFLTSAASPHVDRAAAALSAASGVHQGAGQVDPVALAQREQRASRSMTARELVPVTMKPRAVDQQWATAPLNVWAQPGEKGKRLGLLKEGGRVAVTGQTVGHWAEALVGGRARWVNADYLADKKPAPAPATASGAAPAGGISGAPCPDGSGTESGITSNAVVMFRAVCDAFPALTTYGGYDAHGEHADGRAVDFMVSDSGLGSAVAEWARANAGALHIRTIIWSQRIWTPERSAEGWRSMSDRGSATANHFDHVHISVY</sequence>
<organism evidence="3 4">
    <name type="scientific">Nocardioides marmoribigeumensis</name>
    <dbReference type="NCBI Taxonomy" id="433649"/>
    <lineage>
        <taxon>Bacteria</taxon>
        <taxon>Bacillati</taxon>
        <taxon>Actinomycetota</taxon>
        <taxon>Actinomycetes</taxon>
        <taxon>Propionibacteriales</taxon>
        <taxon>Nocardioidaceae</taxon>
        <taxon>Nocardioides</taxon>
    </lineage>
</organism>
<accession>A0ABU2BS96</accession>
<name>A0ABU2BS96_9ACTN</name>
<dbReference type="RefSeq" id="WP_310297957.1">
    <property type="nucleotide sequence ID" value="NZ_BAAAPS010000002.1"/>
</dbReference>
<evidence type="ECO:0000313" key="3">
    <source>
        <dbReference type="EMBL" id="MDR7360854.1"/>
    </source>
</evidence>
<evidence type="ECO:0000313" key="4">
    <source>
        <dbReference type="Proteomes" id="UP001183648"/>
    </source>
</evidence>
<dbReference type="InterPro" id="IPR058593">
    <property type="entry name" value="ARB_07466-like_C"/>
</dbReference>
<dbReference type="Gene3D" id="2.30.30.40">
    <property type="entry name" value="SH3 Domains"/>
    <property type="match status" value="1"/>
</dbReference>
<dbReference type="Pfam" id="PF26571">
    <property type="entry name" value="VldE"/>
    <property type="match status" value="1"/>
</dbReference>
<evidence type="ECO:0000259" key="2">
    <source>
        <dbReference type="Pfam" id="PF26571"/>
    </source>
</evidence>
<feature type="compositionally biased region" description="Basic and acidic residues" evidence="1">
    <location>
        <begin position="1"/>
        <end position="14"/>
    </location>
</feature>
<dbReference type="EMBL" id="JAVDYG010000001">
    <property type="protein sequence ID" value="MDR7360854.1"/>
    <property type="molecule type" value="Genomic_DNA"/>
</dbReference>
<protein>
    <recommendedName>
        <fullName evidence="2">ARB-07466-like C-terminal domain-containing protein</fullName>
    </recommendedName>
</protein>
<feature type="domain" description="ARB-07466-like C-terminal" evidence="2">
    <location>
        <begin position="208"/>
        <end position="306"/>
    </location>
</feature>
<evidence type="ECO:0000256" key="1">
    <source>
        <dbReference type="SAM" id="MobiDB-lite"/>
    </source>
</evidence>
<gene>
    <name evidence="3" type="ORF">J2S63_000407</name>
</gene>
<comment type="caution">
    <text evidence="3">The sequence shown here is derived from an EMBL/GenBank/DDBJ whole genome shotgun (WGS) entry which is preliminary data.</text>
</comment>
<dbReference type="Proteomes" id="UP001183648">
    <property type="component" value="Unassembled WGS sequence"/>
</dbReference>
<feature type="region of interest" description="Disordered" evidence="1">
    <location>
        <begin position="1"/>
        <end position="26"/>
    </location>
</feature>